<reference evidence="5" key="1">
    <citation type="journal article" date="2017" name="Proc. Natl. Acad. Sci. U.S.A.">
        <title>Simulation of Deepwater Horizon oil plume reveals substrate specialization within a complex community of hydrocarbon-degraders.</title>
        <authorList>
            <person name="Hu P."/>
            <person name="Dubinsky E.A."/>
            <person name="Probst A.J."/>
            <person name="Wang J."/>
            <person name="Sieber C.M.K."/>
            <person name="Tom L.M."/>
            <person name="Gardinali P."/>
            <person name="Banfield J.F."/>
            <person name="Atlas R.M."/>
            <person name="Andersen G.L."/>
        </authorList>
    </citation>
    <scope>NUCLEOTIDE SEQUENCE [LARGE SCALE GENOMIC DNA]</scope>
</reference>
<dbReference type="PROSITE" id="PS51832">
    <property type="entry name" value="HD_GYP"/>
    <property type="match status" value="1"/>
</dbReference>
<dbReference type="InterPro" id="IPR011006">
    <property type="entry name" value="CheY-like_superfamily"/>
</dbReference>
<dbReference type="SUPFAM" id="SSF52172">
    <property type="entry name" value="CheY-like"/>
    <property type="match status" value="1"/>
</dbReference>
<dbReference type="PANTHER" id="PTHR45228">
    <property type="entry name" value="CYCLIC DI-GMP PHOSPHODIESTERASE TM_0186-RELATED"/>
    <property type="match status" value="1"/>
</dbReference>
<feature type="domain" description="Response regulatory" evidence="2">
    <location>
        <begin position="8"/>
        <end position="121"/>
    </location>
</feature>
<dbReference type="CDD" id="cd00156">
    <property type="entry name" value="REC"/>
    <property type="match status" value="1"/>
</dbReference>
<organism evidence="4 5">
    <name type="scientific">Halobacteriovorax marinus</name>
    <dbReference type="NCBI Taxonomy" id="97084"/>
    <lineage>
        <taxon>Bacteria</taxon>
        <taxon>Pseudomonadati</taxon>
        <taxon>Bdellovibrionota</taxon>
        <taxon>Bacteriovoracia</taxon>
        <taxon>Bacteriovoracales</taxon>
        <taxon>Halobacteriovoraceae</taxon>
        <taxon>Halobacteriovorax</taxon>
    </lineage>
</organism>
<dbReference type="AlphaFoldDB" id="A0A1Y5FBJ5"/>
<evidence type="ECO:0000256" key="1">
    <source>
        <dbReference type="PROSITE-ProRule" id="PRU00169"/>
    </source>
</evidence>
<feature type="modified residue" description="4-aspartylphosphate" evidence="1">
    <location>
        <position position="57"/>
    </location>
</feature>
<evidence type="ECO:0000259" key="2">
    <source>
        <dbReference type="PROSITE" id="PS50110"/>
    </source>
</evidence>
<dbReference type="PANTHER" id="PTHR45228:SF4">
    <property type="entry name" value="LIPOPROTEIN"/>
    <property type="match status" value="1"/>
</dbReference>
<evidence type="ECO:0000313" key="5">
    <source>
        <dbReference type="Proteomes" id="UP000196531"/>
    </source>
</evidence>
<dbReference type="InterPro" id="IPR003607">
    <property type="entry name" value="HD/PDEase_dom"/>
</dbReference>
<dbReference type="InterPro" id="IPR052020">
    <property type="entry name" value="Cyclic_di-GMP/3'3'-cGAMP_PDE"/>
</dbReference>
<evidence type="ECO:0008006" key="6">
    <source>
        <dbReference type="Google" id="ProtNLM"/>
    </source>
</evidence>
<keyword evidence="1" id="KW-0597">Phosphoprotein</keyword>
<evidence type="ECO:0000313" key="4">
    <source>
        <dbReference type="EMBL" id="OUR96831.1"/>
    </source>
</evidence>
<dbReference type="Pfam" id="PF13487">
    <property type="entry name" value="HD_5"/>
    <property type="match status" value="1"/>
</dbReference>
<dbReference type="Gene3D" id="3.40.50.2300">
    <property type="match status" value="1"/>
</dbReference>
<feature type="domain" description="HD-GYP" evidence="3">
    <location>
        <begin position="259"/>
        <end position="448"/>
    </location>
</feature>
<dbReference type="CDD" id="cd00077">
    <property type="entry name" value="HDc"/>
    <property type="match status" value="1"/>
</dbReference>
<gene>
    <name evidence="4" type="ORF">A9Q84_10865</name>
</gene>
<dbReference type="SMART" id="SM00448">
    <property type="entry name" value="REC"/>
    <property type="match status" value="1"/>
</dbReference>
<dbReference type="Pfam" id="PF00072">
    <property type="entry name" value="Response_reg"/>
    <property type="match status" value="1"/>
</dbReference>
<protein>
    <recommendedName>
        <fullName evidence="6">Response regulator</fullName>
    </recommendedName>
</protein>
<name>A0A1Y5FBJ5_9BACT</name>
<proteinExistence type="predicted"/>
<dbReference type="PROSITE" id="PS50110">
    <property type="entry name" value="RESPONSE_REGULATORY"/>
    <property type="match status" value="1"/>
</dbReference>
<dbReference type="Gene3D" id="1.10.3210.10">
    <property type="entry name" value="Hypothetical protein af1432"/>
    <property type="match status" value="1"/>
</dbReference>
<evidence type="ECO:0000259" key="3">
    <source>
        <dbReference type="PROSITE" id="PS51832"/>
    </source>
</evidence>
<dbReference type="GO" id="GO:0000160">
    <property type="term" value="P:phosphorelay signal transduction system"/>
    <property type="evidence" value="ECO:0007669"/>
    <property type="project" value="InterPro"/>
</dbReference>
<dbReference type="InterPro" id="IPR037522">
    <property type="entry name" value="HD_GYP_dom"/>
</dbReference>
<dbReference type="SUPFAM" id="SSF109604">
    <property type="entry name" value="HD-domain/PDEase-like"/>
    <property type="match status" value="1"/>
</dbReference>
<comment type="caution">
    <text evidence="4">The sequence shown here is derived from an EMBL/GenBank/DDBJ whole genome shotgun (WGS) entry which is preliminary data.</text>
</comment>
<dbReference type="EMBL" id="MAAO01000006">
    <property type="protein sequence ID" value="OUR96831.1"/>
    <property type="molecule type" value="Genomic_DNA"/>
</dbReference>
<sequence>MLRFKSKKILIVDDDEDIRALVKRHLSETNCMTIEASDGVEAIDVIDTHKVDLVLCDLKMPKMSGFEVLNTIKENHKTPILLMTSFDNLMETKQAHDQGLKYFLHKPIDKDELIKKIQQIFERGDVEDVHHVISDDYRQLNMDHFYSGVEIGFPIFIKLSESKFIKISHDGRQVDLEQLKSLERKGLKSLYLTKDDYESFHRSIEKQVANIQNLDSVTPDKKEMILIDAGDIILGKIYHSQIDQETFNEAKVFVDSIITNLAESKNALNLLKELALHGDYYYAHILAVSIYSVQLAIKMDWNTPTTLNLLGLAGIFHDVGLKDFPKELQHKSPSEYTEEQLKTYRDHPIHGTELMNNYHEFPPNLIQIILQHHESCDGTGFPFKLGKMQISPSAKIIYLIDLFCHYILNKNPEDNLSPMDALVEIETKHLNEVDPKYLPFLKKLINSQ</sequence>
<accession>A0A1Y5FBJ5</accession>
<dbReference type="InterPro" id="IPR001789">
    <property type="entry name" value="Sig_transdc_resp-reg_receiver"/>
</dbReference>
<dbReference type="Proteomes" id="UP000196531">
    <property type="component" value="Unassembled WGS sequence"/>
</dbReference>